<comment type="caution">
    <text evidence="1">The sequence shown here is derived from an EMBL/GenBank/DDBJ whole genome shotgun (WGS) entry which is preliminary data.</text>
</comment>
<keyword evidence="2" id="KW-1185">Reference proteome</keyword>
<evidence type="ECO:0000313" key="2">
    <source>
        <dbReference type="Proteomes" id="UP001642464"/>
    </source>
</evidence>
<dbReference type="Proteomes" id="UP001642464">
    <property type="component" value="Unassembled WGS sequence"/>
</dbReference>
<name>A0ABP0ICK7_9DINO</name>
<sequence>MDRFPALTTVEEPFRSRMTAFLDAARHEGLFRRFGDELMCVGEAVGICGNVIDTKLFKFFPGKGWCLDDACESRYSISIPDLEKRPTNFFVGAHFVCKGMVSHGGCSNTVHFDTNVAICTRPTFDADMTWTWLDQMLLSDMEKKIYGDIRFLPSAKAASLGSAPTVTQVLMARLVHEHELMPTLCASYTEQHLLAPQHLARKGLFAALQLLPAGFAFFDPARFVALLGAFTDQALPSKLSEAFRLVGNAIAVPHSLLTILVGLQSILPIRIDIFDQGNHALITFATATDTIGRCIDIAFDAPHMLRRFITVTFDGQPCEQATFEQAIRHLTSIGLFPLFEQCQIHPSSQARNFTLLLPSEGISYSCWIPACDHDHFVHSVRTTAKTTIGLYKQYINEHIHSAIAIWQPDPRAEHRCILLRTEDEPAIWACLHPPTLQFGTQFQLGSRAFGIINVNGSPFKADHGLSNGDFLTLQPQSAIRAGGHHGGGAPLQLPQDADFTQRAEFAANTHGWLAADEMSFICQSLAWTPGAPTSPQHTDQINLVMQASIEDWIRAEAPLHLQNFATRLRRHFFVALARRHDRAGLTNQRPLATAVDFQPQPAHQPQVAYNLQLNHIHERIITRLHGLNIHPAWACSDEINAVLDLPRKILPDTMFCQPAIWDSVADSLIYPNTPPPNIQPYRHVVWPIMENNHWMLAECYKDDRRAQFFLTAPPNSTGRLLPMIQHLRTALGCQSQDFLLHCHCADQTNPHGLCGQYIVAEIYHRIGIQIPPLSTSQELEIQTSPHAALIVSQARAGIVLTTKQHVTDLAKNASKLDLALLIPTVDGTKPSTLHHGVEGPYEITVEDSFNNSVYKRLALMVTIHGKIAYKLPEPKHKLQTAAVTEVVMEIDSRLHSKAEFQKLKEHPVATFKQLLTAAIPALDTAATIYGVRATRHPASDKQDQQLQCMLKAPFTFRTQLLEMSGASSLFLRDFIDYAHEPSDTTILPRFWAVTANDLNDMRIVTKGITGAAGLVVTRRGLALRIWAKHIAAARQASHHLSGIRMAFGN</sequence>
<proteinExistence type="predicted"/>
<protein>
    <submittedName>
        <fullName evidence="1">Uncharacterized protein</fullName>
    </submittedName>
</protein>
<accession>A0ABP0ICK7</accession>
<gene>
    <name evidence="1" type="ORF">SCF082_LOCUS6315</name>
</gene>
<organism evidence="1 2">
    <name type="scientific">Durusdinium trenchii</name>
    <dbReference type="NCBI Taxonomy" id="1381693"/>
    <lineage>
        <taxon>Eukaryota</taxon>
        <taxon>Sar</taxon>
        <taxon>Alveolata</taxon>
        <taxon>Dinophyceae</taxon>
        <taxon>Suessiales</taxon>
        <taxon>Symbiodiniaceae</taxon>
        <taxon>Durusdinium</taxon>
    </lineage>
</organism>
<evidence type="ECO:0000313" key="1">
    <source>
        <dbReference type="EMBL" id="CAK9000028.1"/>
    </source>
</evidence>
<dbReference type="EMBL" id="CAXAMM010003459">
    <property type="protein sequence ID" value="CAK9000028.1"/>
    <property type="molecule type" value="Genomic_DNA"/>
</dbReference>
<reference evidence="1 2" key="1">
    <citation type="submission" date="2024-02" db="EMBL/GenBank/DDBJ databases">
        <authorList>
            <person name="Chen Y."/>
            <person name="Shah S."/>
            <person name="Dougan E. K."/>
            <person name="Thang M."/>
            <person name="Chan C."/>
        </authorList>
    </citation>
    <scope>NUCLEOTIDE SEQUENCE [LARGE SCALE GENOMIC DNA]</scope>
</reference>